<sequence>MIKGRKAFFHLGPLLVLVLLSFVKGHKKDRKYNARLRMGPSWDDILLRCNKTTSQIPIAYDQKDLASSAVTKDTAILYQCLPRDDPWVGENDVPAGESNWDCWCDEQDSDKAMERFKSLCSDLDGLLIG</sequence>
<proteinExistence type="predicted"/>
<evidence type="ECO:0000313" key="2">
    <source>
        <dbReference type="Proteomes" id="UP000245626"/>
    </source>
</evidence>
<gene>
    <name evidence="1" type="ORF">IE53DRAFT_387006</name>
</gene>
<name>A0ACD0NXZ3_9BASI</name>
<protein>
    <submittedName>
        <fullName evidence="1">Uncharacterized protein</fullName>
    </submittedName>
</protein>
<organism evidence="1 2">
    <name type="scientific">Violaceomyces palustris</name>
    <dbReference type="NCBI Taxonomy" id="1673888"/>
    <lineage>
        <taxon>Eukaryota</taxon>
        <taxon>Fungi</taxon>
        <taxon>Dikarya</taxon>
        <taxon>Basidiomycota</taxon>
        <taxon>Ustilaginomycotina</taxon>
        <taxon>Ustilaginomycetes</taxon>
        <taxon>Violaceomycetales</taxon>
        <taxon>Violaceomycetaceae</taxon>
        <taxon>Violaceomyces</taxon>
    </lineage>
</organism>
<accession>A0ACD0NXZ3</accession>
<evidence type="ECO:0000313" key="1">
    <source>
        <dbReference type="EMBL" id="PWN50681.1"/>
    </source>
</evidence>
<keyword evidence="2" id="KW-1185">Reference proteome</keyword>
<reference evidence="1 2" key="1">
    <citation type="journal article" date="2018" name="Mol. Biol. Evol.">
        <title>Broad Genomic Sampling Reveals a Smut Pathogenic Ancestry of the Fungal Clade Ustilaginomycotina.</title>
        <authorList>
            <person name="Kijpornyongpan T."/>
            <person name="Mondo S.J."/>
            <person name="Barry K."/>
            <person name="Sandor L."/>
            <person name="Lee J."/>
            <person name="Lipzen A."/>
            <person name="Pangilinan J."/>
            <person name="LaButti K."/>
            <person name="Hainaut M."/>
            <person name="Henrissat B."/>
            <person name="Grigoriev I.V."/>
            <person name="Spatafora J.W."/>
            <person name="Aime M.C."/>
        </authorList>
    </citation>
    <scope>NUCLEOTIDE SEQUENCE [LARGE SCALE GENOMIC DNA]</scope>
    <source>
        <strain evidence="1 2">SA 807</strain>
    </source>
</reference>
<dbReference type="Proteomes" id="UP000245626">
    <property type="component" value="Unassembled WGS sequence"/>
</dbReference>
<dbReference type="EMBL" id="KZ819908">
    <property type="protein sequence ID" value="PWN50681.1"/>
    <property type="molecule type" value="Genomic_DNA"/>
</dbReference>